<evidence type="ECO:0000259" key="15">
    <source>
        <dbReference type="PROSITE" id="PS51755"/>
    </source>
</evidence>
<dbReference type="InterPro" id="IPR016032">
    <property type="entry name" value="Sig_transdc_resp-reg_C-effctor"/>
</dbReference>
<evidence type="ECO:0000256" key="8">
    <source>
        <dbReference type="ARBA" id="ARBA00022989"/>
    </source>
</evidence>
<evidence type="ECO:0000256" key="6">
    <source>
        <dbReference type="ARBA" id="ARBA00022692"/>
    </source>
</evidence>
<proteinExistence type="predicted"/>
<evidence type="ECO:0000256" key="9">
    <source>
        <dbReference type="ARBA" id="ARBA00023012"/>
    </source>
</evidence>
<keyword evidence="7" id="KW-0418">Kinase</keyword>
<protein>
    <recommendedName>
        <fullName evidence="3">histidine kinase</fullName>
        <ecNumber evidence="3">2.7.13.3</ecNumber>
    </recommendedName>
</protein>
<keyword evidence="5" id="KW-0808">Transferase</keyword>
<gene>
    <name evidence="16" type="ORF">ACFFTR_20320</name>
</gene>
<organism evidence="16 17">
    <name type="scientific">Dactylosporangium vinaceum</name>
    <dbReference type="NCBI Taxonomy" id="53362"/>
    <lineage>
        <taxon>Bacteria</taxon>
        <taxon>Bacillati</taxon>
        <taxon>Actinomycetota</taxon>
        <taxon>Actinomycetes</taxon>
        <taxon>Micromonosporales</taxon>
        <taxon>Micromonosporaceae</taxon>
        <taxon>Dactylosporangium</taxon>
    </lineage>
</organism>
<evidence type="ECO:0000256" key="1">
    <source>
        <dbReference type="ARBA" id="ARBA00000085"/>
    </source>
</evidence>
<evidence type="ECO:0000259" key="13">
    <source>
        <dbReference type="PROSITE" id="PS50109"/>
    </source>
</evidence>
<dbReference type="PROSITE" id="PS50885">
    <property type="entry name" value="HAMP"/>
    <property type="match status" value="1"/>
</dbReference>
<keyword evidence="12" id="KW-0472">Membrane</keyword>
<dbReference type="EC" id="2.7.13.3" evidence="3"/>
<dbReference type="InterPro" id="IPR003660">
    <property type="entry name" value="HAMP_dom"/>
</dbReference>
<keyword evidence="17" id="KW-1185">Reference proteome</keyword>
<keyword evidence="10 11" id="KW-0238">DNA-binding</keyword>
<keyword evidence="9" id="KW-0902">Two-component regulatory system</keyword>
<dbReference type="CDD" id="cd00075">
    <property type="entry name" value="HATPase"/>
    <property type="match status" value="1"/>
</dbReference>
<dbReference type="InterPro" id="IPR036097">
    <property type="entry name" value="HisK_dim/P_sf"/>
</dbReference>
<dbReference type="PANTHER" id="PTHR45436:SF5">
    <property type="entry name" value="SENSOR HISTIDINE KINASE TRCS"/>
    <property type="match status" value="1"/>
</dbReference>
<feature type="transmembrane region" description="Helical" evidence="12">
    <location>
        <begin position="266"/>
        <end position="289"/>
    </location>
</feature>
<dbReference type="Pfam" id="PF02518">
    <property type="entry name" value="HATPase_c"/>
    <property type="match status" value="1"/>
</dbReference>
<dbReference type="SUPFAM" id="SSF158472">
    <property type="entry name" value="HAMP domain-like"/>
    <property type="match status" value="1"/>
</dbReference>
<reference evidence="16 17" key="1">
    <citation type="submission" date="2024-09" db="EMBL/GenBank/DDBJ databases">
        <authorList>
            <person name="Sun Q."/>
            <person name="Mori K."/>
        </authorList>
    </citation>
    <scope>NUCLEOTIDE SEQUENCE [LARGE SCALE GENOMIC DNA]</scope>
    <source>
        <strain evidence="16 17">JCM 3307</strain>
    </source>
</reference>
<sequence length="513" mass="53941">MLTAGDLVLDPATRRVARGGVEIDVSAREFDILALLMARAGQCVTRYQILDEVWDGETDLRSNVIDVYIANLRGKVDNRSAGTPSRPSAAPATDSVRTVADMAVRWRRLPLRVRLIAGFAAAMLVVLTGAGAFVYLRVRYALDRRLDADLTAEHAAVTAAQHDGTLGPRNPAVVSGGLYQILDPAGTVLQAGPGLTGRPLLTATQVAAARNTAVRTDRGTLLPISTEPLRVLATPLPPGATGAAGQPAVVVVAVRRDQRDEALRELIAQLALANLAALAVASVVGYRLARAALDPVERYRAQAARIAGGAAGIRLDIAPGDDELTRLGRTLNDMLAALDTALQRERRFISDASHELRTPLTLLAAELEAALRAAATDTTALITLADTLLAVDVQPGPTPSTPPADLPGTLAPIVQRHRHAAGLTDGMLRIDLGPVPAVRIDPARLERIATNLLDNALRHGTPPITVATATADGWVRLTVHDTGPGMPAEFVPHAAERFARAGTALETTGQPGA</sequence>
<dbReference type="InterPro" id="IPR005467">
    <property type="entry name" value="His_kinase_dom"/>
</dbReference>
<evidence type="ECO:0000256" key="7">
    <source>
        <dbReference type="ARBA" id="ARBA00022777"/>
    </source>
</evidence>
<keyword evidence="6 12" id="KW-0812">Transmembrane</keyword>
<dbReference type="InterPro" id="IPR036890">
    <property type="entry name" value="HATPase_C_sf"/>
</dbReference>
<evidence type="ECO:0000259" key="14">
    <source>
        <dbReference type="PROSITE" id="PS50885"/>
    </source>
</evidence>
<dbReference type="InterPro" id="IPR003661">
    <property type="entry name" value="HisK_dim/P_dom"/>
</dbReference>
<evidence type="ECO:0000256" key="3">
    <source>
        <dbReference type="ARBA" id="ARBA00012438"/>
    </source>
</evidence>
<dbReference type="Pfam" id="PF00486">
    <property type="entry name" value="Trans_reg_C"/>
    <property type="match status" value="1"/>
</dbReference>
<evidence type="ECO:0000256" key="4">
    <source>
        <dbReference type="ARBA" id="ARBA00022553"/>
    </source>
</evidence>
<evidence type="ECO:0000313" key="17">
    <source>
        <dbReference type="Proteomes" id="UP001589608"/>
    </source>
</evidence>
<evidence type="ECO:0000256" key="2">
    <source>
        <dbReference type="ARBA" id="ARBA00004236"/>
    </source>
</evidence>
<comment type="subcellular location">
    <subcellularLocation>
        <location evidence="2">Cell membrane</location>
    </subcellularLocation>
</comment>
<dbReference type="SUPFAM" id="SSF55874">
    <property type="entry name" value="ATPase domain of HSP90 chaperone/DNA topoisomerase II/histidine kinase"/>
    <property type="match status" value="1"/>
</dbReference>
<dbReference type="InterPro" id="IPR036388">
    <property type="entry name" value="WH-like_DNA-bd_sf"/>
</dbReference>
<comment type="catalytic activity">
    <reaction evidence="1">
        <text>ATP + protein L-histidine = ADP + protein N-phospho-L-histidine.</text>
        <dbReference type="EC" id="2.7.13.3"/>
    </reaction>
</comment>
<dbReference type="PANTHER" id="PTHR45436">
    <property type="entry name" value="SENSOR HISTIDINE KINASE YKOH"/>
    <property type="match status" value="1"/>
</dbReference>
<dbReference type="CDD" id="cd00082">
    <property type="entry name" value="HisKA"/>
    <property type="match status" value="1"/>
</dbReference>
<dbReference type="Pfam" id="PF00672">
    <property type="entry name" value="HAMP"/>
    <property type="match status" value="1"/>
</dbReference>
<evidence type="ECO:0000256" key="10">
    <source>
        <dbReference type="ARBA" id="ARBA00023125"/>
    </source>
</evidence>
<dbReference type="CDD" id="cd00383">
    <property type="entry name" value="trans_reg_C"/>
    <property type="match status" value="1"/>
</dbReference>
<feature type="domain" description="OmpR/PhoB-type" evidence="15">
    <location>
        <begin position="1"/>
        <end position="108"/>
    </location>
</feature>
<dbReference type="EMBL" id="JBHMCA010000042">
    <property type="protein sequence ID" value="MFB9445427.1"/>
    <property type="molecule type" value="Genomic_DNA"/>
</dbReference>
<keyword evidence="8 12" id="KW-1133">Transmembrane helix</keyword>
<feature type="domain" description="Histidine kinase" evidence="13">
    <location>
        <begin position="351"/>
        <end position="513"/>
    </location>
</feature>
<dbReference type="RefSeq" id="WP_223103789.1">
    <property type="nucleotide sequence ID" value="NZ_CP061913.1"/>
</dbReference>
<feature type="DNA-binding region" description="OmpR/PhoB-type" evidence="11">
    <location>
        <begin position="1"/>
        <end position="108"/>
    </location>
</feature>
<dbReference type="Gene3D" id="1.10.10.10">
    <property type="entry name" value="Winged helix-like DNA-binding domain superfamily/Winged helix DNA-binding domain"/>
    <property type="match status" value="1"/>
</dbReference>
<dbReference type="SMART" id="SM00862">
    <property type="entry name" value="Trans_reg_C"/>
    <property type="match status" value="1"/>
</dbReference>
<dbReference type="Gene3D" id="1.10.287.130">
    <property type="match status" value="1"/>
</dbReference>
<dbReference type="InterPro" id="IPR050428">
    <property type="entry name" value="TCS_sensor_his_kinase"/>
</dbReference>
<dbReference type="InterPro" id="IPR003594">
    <property type="entry name" value="HATPase_dom"/>
</dbReference>
<dbReference type="Gene3D" id="3.30.565.10">
    <property type="entry name" value="Histidine kinase-like ATPase, C-terminal domain"/>
    <property type="match status" value="1"/>
</dbReference>
<dbReference type="InterPro" id="IPR001867">
    <property type="entry name" value="OmpR/PhoB-type_DNA-bd"/>
</dbReference>
<dbReference type="SMART" id="SM00304">
    <property type="entry name" value="HAMP"/>
    <property type="match status" value="1"/>
</dbReference>
<feature type="transmembrane region" description="Helical" evidence="12">
    <location>
        <begin position="115"/>
        <end position="136"/>
    </location>
</feature>
<evidence type="ECO:0000256" key="5">
    <source>
        <dbReference type="ARBA" id="ARBA00022679"/>
    </source>
</evidence>
<evidence type="ECO:0000256" key="12">
    <source>
        <dbReference type="SAM" id="Phobius"/>
    </source>
</evidence>
<keyword evidence="4" id="KW-0597">Phosphoprotein</keyword>
<evidence type="ECO:0000313" key="16">
    <source>
        <dbReference type="EMBL" id="MFB9445427.1"/>
    </source>
</evidence>
<dbReference type="Proteomes" id="UP001589608">
    <property type="component" value="Unassembled WGS sequence"/>
</dbReference>
<dbReference type="PROSITE" id="PS50109">
    <property type="entry name" value="HIS_KIN"/>
    <property type="match status" value="1"/>
</dbReference>
<feature type="domain" description="HAMP" evidence="14">
    <location>
        <begin position="290"/>
        <end position="343"/>
    </location>
</feature>
<dbReference type="SUPFAM" id="SSF46894">
    <property type="entry name" value="C-terminal effector domain of the bipartite response regulators"/>
    <property type="match status" value="1"/>
</dbReference>
<dbReference type="PROSITE" id="PS51755">
    <property type="entry name" value="OMPR_PHOB"/>
    <property type="match status" value="1"/>
</dbReference>
<name>A0ABV5M981_9ACTN</name>
<accession>A0ABV5M981</accession>
<evidence type="ECO:0000256" key="11">
    <source>
        <dbReference type="PROSITE-ProRule" id="PRU01091"/>
    </source>
</evidence>
<dbReference type="SUPFAM" id="SSF47384">
    <property type="entry name" value="Homodimeric domain of signal transducing histidine kinase"/>
    <property type="match status" value="1"/>
</dbReference>
<comment type="caution">
    <text evidence="16">The sequence shown here is derived from an EMBL/GenBank/DDBJ whole genome shotgun (WGS) entry which is preliminary data.</text>
</comment>